<dbReference type="Pfam" id="PF13560">
    <property type="entry name" value="HTH_31"/>
    <property type="match status" value="1"/>
</dbReference>
<dbReference type="PANTHER" id="PTHR13696">
    <property type="entry name" value="P-LOOP CONTAINING NUCLEOSIDE TRIPHOSPHATE HYDROLASE"/>
    <property type="match status" value="1"/>
</dbReference>
<organism evidence="4 5">
    <name type="scientific">Azospirillum thermophilum</name>
    <dbReference type="NCBI Taxonomy" id="2202148"/>
    <lineage>
        <taxon>Bacteria</taxon>
        <taxon>Pseudomonadati</taxon>
        <taxon>Pseudomonadota</taxon>
        <taxon>Alphaproteobacteria</taxon>
        <taxon>Rhodospirillales</taxon>
        <taxon>Azospirillaceae</taxon>
        <taxon>Azospirillum</taxon>
    </lineage>
</organism>
<dbReference type="InterPro" id="IPR027417">
    <property type="entry name" value="P-loop_NTPase"/>
</dbReference>
<dbReference type="CDD" id="cd00093">
    <property type="entry name" value="HTH_XRE"/>
    <property type="match status" value="1"/>
</dbReference>
<evidence type="ECO:0000259" key="3">
    <source>
        <dbReference type="PROSITE" id="PS50943"/>
    </source>
</evidence>
<dbReference type="KEGG" id="azz:DEW08_30110"/>
<dbReference type="OrthoDB" id="9815116at2"/>
<reference evidence="5" key="1">
    <citation type="submission" date="2018-05" db="EMBL/GenBank/DDBJ databases">
        <title>Azospirillum thermophila sp. nov., a novel isolated from hot spring.</title>
        <authorList>
            <person name="Zhao Z."/>
        </authorList>
    </citation>
    <scope>NUCLEOTIDE SEQUENCE [LARGE SCALE GENOMIC DNA]</scope>
    <source>
        <strain evidence="5">CFH 70021</strain>
        <plasmid evidence="5">unnamed4</plasmid>
    </source>
</reference>
<proteinExistence type="predicted"/>
<dbReference type="InterPro" id="IPR050678">
    <property type="entry name" value="DNA_Partitioning_ATPase"/>
</dbReference>
<comment type="function">
    <text evidence="1">Involved in chromosome partition. Localize to both poles of the predivisional cell following completion of DNA replication.</text>
</comment>
<dbReference type="InterPro" id="IPR025669">
    <property type="entry name" value="AAA_dom"/>
</dbReference>
<dbReference type="GO" id="GO:0003677">
    <property type="term" value="F:DNA binding"/>
    <property type="evidence" value="ECO:0007669"/>
    <property type="project" value="InterPro"/>
</dbReference>
<accession>A0A2S2D0H8</accession>
<evidence type="ECO:0000313" key="4">
    <source>
        <dbReference type="EMBL" id="AWK90266.1"/>
    </source>
</evidence>
<dbReference type="PANTHER" id="PTHR13696:SF52">
    <property type="entry name" value="PARA FAMILY PROTEIN CT_582"/>
    <property type="match status" value="1"/>
</dbReference>
<dbReference type="Gene3D" id="1.10.260.40">
    <property type="entry name" value="lambda repressor-like DNA-binding domains"/>
    <property type="match status" value="1"/>
</dbReference>
<evidence type="ECO:0000256" key="2">
    <source>
        <dbReference type="ARBA" id="ARBA00074747"/>
    </source>
</evidence>
<keyword evidence="4" id="KW-0614">Plasmid</keyword>
<dbReference type="PROSITE" id="PS50943">
    <property type="entry name" value="HTH_CROC1"/>
    <property type="match status" value="1"/>
</dbReference>
<keyword evidence="5" id="KW-1185">Reference proteome</keyword>
<evidence type="ECO:0000313" key="5">
    <source>
        <dbReference type="Proteomes" id="UP000245629"/>
    </source>
</evidence>
<geneLocation type="plasmid" evidence="4 5">
    <name>unnamed4</name>
</geneLocation>
<dbReference type="CDD" id="cd02042">
    <property type="entry name" value="ParAB_family"/>
    <property type="match status" value="1"/>
</dbReference>
<sequence length="350" mass="37323">MTGEELRALREKRGLTQAEMAAWVNERTGRKYDKQKISRWETGAERVTRDVAILLQVSELERPKEPAGRRAVAMAVALQKGGTGKTVSSINVAYLLARAGNRVLLVDADPQSNATVHVGVDRATIVARARGGQTLTDVLVHDKPLADIIMPTGIPGLDLVPSAVSLANADGALQSIDPNGPSTILVDRLDQVRGDYDYIIADCAPNLGLVTLNVLNSVDLVLIPCQTEPHAIYGVELIQQTITRIQSRTNPALRVLGILPTMFNARLTQDRASLEDIRKGFGGAMRVFSPVPRSTVYPQAAGAAEVTLAVVPDAPGLDAYLEVASALIRERDGTAPQSATPANPAEAAHG</sequence>
<dbReference type="FunFam" id="3.40.50.300:FF:000285">
    <property type="entry name" value="Sporulation initiation inhibitor Soj"/>
    <property type="match status" value="1"/>
</dbReference>
<feature type="domain" description="HTH cro/C1-type" evidence="3">
    <location>
        <begin position="6"/>
        <end position="55"/>
    </location>
</feature>
<dbReference type="Pfam" id="PF13614">
    <property type="entry name" value="AAA_31"/>
    <property type="match status" value="1"/>
</dbReference>
<protein>
    <recommendedName>
        <fullName evidence="2">Chromosome partitioning protein ParA</fullName>
    </recommendedName>
</protein>
<dbReference type="EMBL" id="CP029359">
    <property type="protein sequence ID" value="AWK90266.1"/>
    <property type="molecule type" value="Genomic_DNA"/>
</dbReference>
<name>A0A2S2D0H8_9PROT</name>
<dbReference type="Gene3D" id="3.40.50.300">
    <property type="entry name" value="P-loop containing nucleotide triphosphate hydrolases"/>
    <property type="match status" value="1"/>
</dbReference>
<dbReference type="AlphaFoldDB" id="A0A2S2D0H8"/>
<evidence type="ECO:0000256" key="1">
    <source>
        <dbReference type="ARBA" id="ARBA00057242"/>
    </source>
</evidence>
<dbReference type="InterPro" id="IPR010982">
    <property type="entry name" value="Lambda_DNA-bd_dom_sf"/>
</dbReference>
<dbReference type="InterPro" id="IPR001387">
    <property type="entry name" value="Cro/C1-type_HTH"/>
</dbReference>
<dbReference type="SUPFAM" id="SSF47413">
    <property type="entry name" value="lambda repressor-like DNA-binding domains"/>
    <property type="match status" value="1"/>
</dbReference>
<gene>
    <name evidence="4" type="ORF">DEW08_30110</name>
</gene>
<dbReference type="Proteomes" id="UP000245629">
    <property type="component" value="Plasmid unnamed4"/>
</dbReference>
<dbReference type="RefSeq" id="WP_109334406.1">
    <property type="nucleotide sequence ID" value="NZ_CP029359.1"/>
</dbReference>
<dbReference type="SUPFAM" id="SSF52540">
    <property type="entry name" value="P-loop containing nucleoside triphosphate hydrolases"/>
    <property type="match status" value="1"/>
</dbReference>